<dbReference type="GO" id="GO:0120330">
    <property type="term" value="C:rixosome complex"/>
    <property type="evidence" value="ECO:0007669"/>
    <property type="project" value="TreeGrafter"/>
</dbReference>
<keyword evidence="1" id="KW-0853">WD repeat</keyword>
<dbReference type="GO" id="GO:0006261">
    <property type="term" value="P:DNA-templated DNA replication"/>
    <property type="evidence" value="ECO:0007669"/>
    <property type="project" value="TreeGrafter"/>
</dbReference>
<keyword evidence="2" id="KW-0677">Repeat</keyword>
<gene>
    <name evidence="3" type="ORF">F2Q69_00061364</name>
</gene>
<dbReference type="PANTHER" id="PTHR18763:SF0">
    <property type="entry name" value="WD REPEAT-CONTAINING PROTEIN 18"/>
    <property type="match status" value="1"/>
</dbReference>
<dbReference type="AlphaFoldDB" id="A0A8S9RCV7"/>
<dbReference type="EMBL" id="QGKX02000095">
    <property type="protein sequence ID" value="KAF3570704.1"/>
    <property type="molecule type" value="Genomic_DNA"/>
</dbReference>
<dbReference type="GO" id="GO:0005656">
    <property type="term" value="C:nuclear pre-replicative complex"/>
    <property type="evidence" value="ECO:0007669"/>
    <property type="project" value="TreeGrafter"/>
</dbReference>
<proteinExistence type="predicted"/>
<organism evidence="3 4">
    <name type="scientific">Brassica cretica</name>
    <name type="common">Mustard</name>
    <dbReference type="NCBI Taxonomy" id="69181"/>
    <lineage>
        <taxon>Eukaryota</taxon>
        <taxon>Viridiplantae</taxon>
        <taxon>Streptophyta</taxon>
        <taxon>Embryophyta</taxon>
        <taxon>Tracheophyta</taxon>
        <taxon>Spermatophyta</taxon>
        <taxon>Magnoliopsida</taxon>
        <taxon>eudicotyledons</taxon>
        <taxon>Gunneridae</taxon>
        <taxon>Pentapetalae</taxon>
        <taxon>rosids</taxon>
        <taxon>malvids</taxon>
        <taxon>Brassicales</taxon>
        <taxon>Brassicaceae</taxon>
        <taxon>Brassiceae</taxon>
        <taxon>Brassica</taxon>
    </lineage>
</organism>
<dbReference type="SUPFAM" id="SSF50978">
    <property type="entry name" value="WD40 repeat-like"/>
    <property type="match status" value="1"/>
</dbReference>
<dbReference type="InterPro" id="IPR015943">
    <property type="entry name" value="WD40/YVTN_repeat-like_dom_sf"/>
</dbReference>
<comment type="caution">
    <text evidence="3">The sequence shown here is derived from an EMBL/GenBank/DDBJ whole genome shotgun (WGS) entry which is preliminary data.</text>
</comment>
<name>A0A8S9RCV7_BRACR</name>
<sequence length="117" mass="12674">MEETTVIASSSFDCGIGSWDLKTENEQLRFKQCASPSHGLTAVGEKFLAASQLRNASGSSGSVFFWSWNKPQAEVKSFPVESITALTANSEGTYIVGGGASGDIFIWEVKILYLERD</sequence>
<dbReference type="InterPro" id="IPR036322">
    <property type="entry name" value="WD40_repeat_dom_sf"/>
</dbReference>
<reference evidence="3" key="1">
    <citation type="submission" date="2019-12" db="EMBL/GenBank/DDBJ databases">
        <title>Genome sequencing and annotation of Brassica cretica.</title>
        <authorList>
            <person name="Studholme D.J."/>
            <person name="Sarris P."/>
        </authorList>
    </citation>
    <scope>NUCLEOTIDE SEQUENCE</scope>
    <source>
        <strain evidence="3">PFS-109/04</strain>
        <tissue evidence="3">Leaf</tissue>
    </source>
</reference>
<dbReference type="PANTHER" id="PTHR18763">
    <property type="entry name" value="WD-REPEAT PROTEIN 18"/>
    <property type="match status" value="1"/>
</dbReference>
<evidence type="ECO:0000256" key="1">
    <source>
        <dbReference type="ARBA" id="ARBA00022574"/>
    </source>
</evidence>
<evidence type="ECO:0000313" key="3">
    <source>
        <dbReference type="EMBL" id="KAF3570704.1"/>
    </source>
</evidence>
<dbReference type="Gene3D" id="2.130.10.10">
    <property type="entry name" value="YVTN repeat-like/Quinoprotein amine dehydrogenase"/>
    <property type="match status" value="1"/>
</dbReference>
<dbReference type="GO" id="GO:0006364">
    <property type="term" value="P:rRNA processing"/>
    <property type="evidence" value="ECO:0007669"/>
    <property type="project" value="TreeGrafter"/>
</dbReference>
<protein>
    <submittedName>
        <fullName evidence="3">Uncharacterized protein</fullName>
    </submittedName>
</protein>
<evidence type="ECO:0000256" key="2">
    <source>
        <dbReference type="ARBA" id="ARBA00022737"/>
    </source>
</evidence>
<dbReference type="Proteomes" id="UP000712600">
    <property type="component" value="Unassembled WGS sequence"/>
</dbReference>
<accession>A0A8S9RCV7</accession>
<dbReference type="InterPro" id="IPR045227">
    <property type="entry name" value="WDR18/Ipi3/RID3"/>
</dbReference>
<evidence type="ECO:0000313" key="4">
    <source>
        <dbReference type="Proteomes" id="UP000712600"/>
    </source>
</evidence>